<sequence length="531" mass="58810">MNTHKPAHKAKARHLCVVLLLLTFPLVWGVPGPCRYSVTKGHLVNLKRLIENQLEIGCSISYVFAERRSLSEVCYIKAAFPQILELLNVHFKFAKRSDNERYVKALKKVMYDLYSHNCIPEINEEVEDNPVKFVRTHSSSPKEALRKALGLMELYVTLINKSNKPIDWNCEEEYAEDYSEFTTATPIPITAEPESQCACPSVSPSVSPVAPNELQMDHVIWTSLSQDTLSQSTPALPPNPPHPLVVTNSAAPEVSRGSPATEGFPSPRNRQRTVPNGRPHGGSRVGQTHRDSRPPPLAETESDSALYGPVVDGASALGPSRYSPLRTVLQGTAESIDNHFYLTPIVRMREASTVTPAGAETDSSAPRPFTLPGTNVNRYLSFLYKVLGLTPSSDRENSAYLLAERLLDARKHDILQNGVSTETSLREETSESNPGTGVYSRDRDDAIRRTATELSPRAKMTEPDKRPAAEKVQDPVMKTLTLYHEVFIDNLSKWMYGNGAPILEKTSEGSETEFQKGETDHINTEIPGPSP</sequence>
<keyword evidence="2" id="KW-1185">Reference proteome</keyword>
<accession>A0ACC2G7I9</accession>
<reference evidence="1" key="1">
    <citation type="submission" date="2021-05" db="EMBL/GenBank/DDBJ databases">
        <authorList>
            <person name="Pan Q."/>
            <person name="Jouanno E."/>
            <person name="Zahm M."/>
            <person name="Klopp C."/>
            <person name="Cabau C."/>
            <person name="Louis A."/>
            <person name="Berthelot C."/>
            <person name="Parey E."/>
            <person name="Roest Crollius H."/>
            <person name="Montfort J."/>
            <person name="Robinson-Rechavi M."/>
            <person name="Bouchez O."/>
            <person name="Lampietro C."/>
            <person name="Lopez Roques C."/>
            <person name="Donnadieu C."/>
            <person name="Postlethwait J."/>
            <person name="Bobe J."/>
            <person name="Dillon D."/>
            <person name="Chandos A."/>
            <person name="von Hippel F."/>
            <person name="Guiguen Y."/>
        </authorList>
    </citation>
    <scope>NUCLEOTIDE SEQUENCE</scope>
    <source>
        <strain evidence="1">YG-Jan2019</strain>
    </source>
</reference>
<dbReference type="Proteomes" id="UP001157502">
    <property type="component" value="Chromosome 16"/>
</dbReference>
<gene>
    <name evidence="1" type="ORF">DPEC_G00195120</name>
</gene>
<organism evidence="1 2">
    <name type="scientific">Dallia pectoralis</name>
    <name type="common">Alaska blackfish</name>
    <dbReference type="NCBI Taxonomy" id="75939"/>
    <lineage>
        <taxon>Eukaryota</taxon>
        <taxon>Metazoa</taxon>
        <taxon>Chordata</taxon>
        <taxon>Craniata</taxon>
        <taxon>Vertebrata</taxon>
        <taxon>Euteleostomi</taxon>
        <taxon>Actinopterygii</taxon>
        <taxon>Neopterygii</taxon>
        <taxon>Teleostei</taxon>
        <taxon>Protacanthopterygii</taxon>
        <taxon>Esociformes</taxon>
        <taxon>Umbridae</taxon>
        <taxon>Dallia</taxon>
    </lineage>
</organism>
<comment type="caution">
    <text evidence="1">The sequence shown here is derived from an EMBL/GenBank/DDBJ whole genome shotgun (WGS) entry which is preliminary data.</text>
</comment>
<dbReference type="EMBL" id="CM055743">
    <property type="protein sequence ID" value="KAJ7999505.1"/>
    <property type="molecule type" value="Genomic_DNA"/>
</dbReference>
<evidence type="ECO:0000313" key="2">
    <source>
        <dbReference type="Proteomes" id="UP001157502"/>
    </source>
</evidence>
<proteinExistence type="predicted"/>
<protein>
    <submittedName>
        <fullName evidence="1">Uncharacterized protein</fullName>
    </submittedName>
</protein>
<evidence type="ECO:0000313" key="1">
    <source>
        <dbReference type="EMBL" id="KAJ7999505.1"/>
    </source>
</evidence>
<name>A0ACC2G7I9_DALPE</name>